<gene>
    <name evidence="2" type="ORF">V5R04_02820</name>
</gene>
<protein>
    <submittedName>
        <fullName evidence="2">Uncharacterized protein</fullName>
    </submittedName>
</protein>
<proteinExistence type="predicted"/>
<reference evidence="2" key="1">
    <citation type="submission" date="2024-02" db="EMBL/GenBank/DDBJ databases">
        <title>Tomenella chthoni gen. nov. sp. nov., a member of the family Jonesiaceae isolated from bat guano.</title>
        <authorList>
            <person name="Miller S.L."/>
            <person name="King J."/>
            <person name="Sankaranarayanan K."/>
            <person name="Lawson P.A."/>
        </authorList>
    </citation>
    <scope>NUCLEOTIDE SEQUENCE</scope>
    <source>
        <strain evidence="2">BS-20</strain>
    </source>
</reference>
<evidence type="ECO:0000313" key="2">
    <source>
        <dbReference type="EMBL" id="XBH22178.1"/>
    </source>
</evidence>
<dbReference type="AlphaFoldDB" id="A0AAU7DWF6"/>
<dbReference type="EMBL" id="CP146203">
    <property type="protein sequence ID" value="XBH22178.1"/>
    <property type="molecule type" value="Genomic_DNA"/>
</dbReference>
<keyword evidence="1" id="KW-0812">Transmembrane</keyword>
<sequence>MAKPLPKDTKRAEPTPQVVAANKKLLRFAMLMLATIITGMLALPLQLVTIPVAIWAVIVGIQALRASWAAKVRGAAIVFNIVAVGLTAVLGLSTASVLARWDIEMDRQACRNQAITHTAQLECTANYESAMTEYLKNLTR</sequence>
<accession>A0AAU7DWF6</accession>
<organism evidence="2">
    <name type="scientific">Jonesiaceae bacterium BS-20</name>
    <dbReference type="NCBI Taxonomy" id="3120821"/>
    <lineage>
        <taxon>Bacteria</taxon>
        <taxon>Bacillati</taxon>
        <taxon>Actinomycetota</taxon>
        <taxon>Actinomycetes</taxon>
        <taxon>Micrococcales</taxon>
        <taxon>Jonesiaceae</taxon>
    </lineage>
</organism>
<keyword evidence="1" id="KW-0472">Membrane</keyword>
<name>A0AAU7DWF6_9MICO</name>
<feature type="transmembrane region" description="Helical" evidence="1">
    <location>
        <begin position="76"/>
        <end position="99"/>
    </location>
</feature>
<evidence type="ECO:0000256" key="1">
    <source>
        <dbReference type="SAM" id="Phobius"/>
    </source>
</evidence>
<feature type="transmembrane region" description="Helical" evidence="1">
    <location>
        <begin position="31"/>
        <end position="64"/>
    </location>
</feature>
<keyword evidence="1" id="KW-1133">Transmembrane helix</keyword>